<evidence type="ECO:0000256" key="3">
    <source>
        <dbReference type="ARBA" id="ARBA00022840"/>
    </source>
</evidence>
<dbReference type="Gene3D" id="3.90.320.10">
    <property type="match status" value="1"/>
</dbReference>
<evidence type="ECO:0000256" key="2">
    <source>
        <dbReference type="ARBA" id="ARBA00022806"/>
    </source>
</evidence>
<evidence type="ECO:0000256" key="1">
    <source>
        <dbReference type="ARBA" id="ARBA00022741"/>
    </source>
</evidence>
<keyword evidence="2" id="KW-0378">Hydrolase</keyword>
<reference evidence="5 6" key="1">
    <citation type="journal article" date="2015" name="Genome Announc.">
        <title>Expanding the biotechnology potential of lactobacilli through comparative genomics of 213 strains and associated genera.</title>
        <authorList>
            <person name="Sun Z."/>
            <person name="Harris H.M."/>
            <person name="McCann A."/>
            <person name="Guo C."/>
            <person name="Argimon S."/>
            <person name="Zhang W."/>
            <person name="Yang X."/>
            <person name="Jeffery I.B."/>
            <person name="Cooney J.C."/>
            <person name="Kagawa T.F."/>
            <person name="Liu W."/>
            <person name="Song Y."/>
            <person name="Salvetti E."/>
            <person name="Wrobel A."/>
            <person name="Rasinkangas P."/>
            <person name="Parkhill J."/>
            <person name="Rea M.C."/>
            <person name="O'Sullivan O."/>
            <person name="Ritari J."/>
            <person name="Douillard F.P."/>
            <person name="Paul Ross R."/>
            <person name="Yang R."/>
            <person name="Briner A.E."/>
            <person name="Felis G.E."/>
            <person name="de Vos W.M."/>
            <person name="Barrangou R."/>
            <person name="Klaenhammer T.R."/>
            <person name="Caufield P.W."/>
            <person name="Cui Y."/>
            <person name="Zhang H."/>
            <person name="O'Toole P.W."/>
        </authorList>
    </citation>
    <scope>NUCLEOTIDE SEQUENCE [LARGE SCALE GENOMIC DNA]</scope>
    <source>
        <strain evidence="5 6">DSM 20509</strain>
    </source>
</reference>
<gene>
    <name evidence="5" type="ORF">FC14_GL000639</name>
</gene>
<dbReference type="PATRIC" id="fig|1423718.3.peg.663"/>
<dbReference type="InterPro" id="IPR024432">
    <property type="entry name" value="Put_RecE_PDDEXK-like_dom"/>
</dbReference>
<evidence type="ECO:0000313" key="5">
    <source>
        <dbReference type="EMBL" id="KRM63353.1"/>
    </source>
</evidence>
<protein>
    <recommendedName>
        <fullName evidence="4">Putative exodeoxyribonuclease 8 PDDEXK-like domain-containing protein</fullName>
    </recommendedName>
</protein>
<dbReference type="EMBL" id="AYYP01000063">
    <property type="protein sequence ID" value="KRM63353.1"/>
    <property type="molecule type" value="Genomic_DNA"/>
</dbReference>
<keyword evidence="3" id="KW-0067">ATP-binding</keyword>
<dbReference type="PIRSF" id="PIRSF031475">
    <property type="entry name" value="UCP031475"/>
    <property type="match status" value="1"/>
</dbReference>
<dbReference type="GO" id="GO:0004386">
    <property type="term" value="F:helicase activity"/>
    <property type="evidence" value="ECO:0007669"/>
    <property type="project" value="UniProtKB-KW"/>
</dbReference>
<dbReference type="AlphaFoldDB" id="A0A0R2AHE0"/>
<comment type="caution">
    <text evidence="5">The sequence shown here is derived from an EMBL/GenBank/DDBJ whole genome shotgun (WGS) entry which is preliminary data.</text>
</comment>
<organism evidence="5 6">
    <name type="scientific">Ligilactobacillus agilis DSM 20509</name>
    <dbReference type="NCBI Taxonomy" id="1423718"/>
    <lineage>
        <taxon>Bacteria</taxon>
        <taxon>Bacillati</taxon>
        <taxon>Bacillota</taxon>
        <taxon>Bacilli</taxon>
        <taxon>Lactobacillales</taxon>
        <taxon>Lactobacillaceae</taxon>
        <taxon>Ligilactobacillus</taxon>
    </lineage>
</organism>
<sequence>MKLTVENYYSNEANRHYLSKSIFTDFERCEAAALAKLNGDWEPQRDEKALLVGNYLHSYFESPEAHQAFLDEDKGDGTNADKMIAKTGKNKGKLKADFQVANAMIDRLKADEAFNQLYIPGQKEVIVTGEIHGVPWMGKIDSLDLENEFFYDIKTSRDLHEGAWVKTQEGRNIKVPFVQAFSYDLQMAVYRELIRQTFGVTCQPLIFAVSKQTPCELMGITFDGDDEQALLDTALERIEEKQTHIKAVVDSKEEPVGCGKCEYCRGKSTISNNLVGATQISLG</sequence>
<name>A0A0R2AHE0_9LACO</name>
<proteinExistence type="predicted"/>
<dbReference type="InterPro" id="IPR011604">
    <property type="entry name" value="PDDEXK-like_dom_sf"/>
</dbReference>
<dbReference type="OrthoDB" id="2212578at2"/>
<feature type="domain" description="Putative exodeoxyribonuclease 8 PDDEXK-like" evidence="4">
    <location>
        <begin position="19"/>
        <end position="266"/>
    </location>
</feature>
<dbReference type="Proteomes" id="UP000051008">
    <property type="component" value="Unassembled WGS sequence"/>
</dbReference>
<dbReference type="GO" id="GO:0005524">
    <property type="term" value="F:ATP binding"/>
    <property type="evidence" value="ECO:0007669"/>
    <property type="project" value="UniProtKB-KW"/>
</dbReference>
<dbReference type="InterPro" id="IPR016974">
    <property type="entry name" value="Uncharacterised_phage-assoc"/>
</dbReference>
<evidence type="ECO:0000313" key="6">
    <source>
        <dbReference type="Proteomes" id="UP000051008"/>
    </source>
</evidence>
<keyword evidence="2" id="KW-0347">Helicase</keyword>
<keyword evidence="6" id="KW-1185">Reference proteome</keyword>
<dbReference type="Pfam" id="PF12684">
    <property type="entry name" value="DUF3799"/>
    <property type="match status" value="1"/>
</dbReference>
<dbReference type="RefSeq" id="WP_056977356.1">
    <property type="nucleotide sequence ID" value="NZ_AYYP01000063.1"/>
</dbReference>
<evidence type="ECO:0000259" key="4">
    <source>
        <dbReference type="Pfam" id="PF12684"/>
    </source>
</evidence>
<accession>A0A0R2AHE0</accession>
<keyword evidence="1" id="KW-0547">Nucleotide-binding</keyword>